<gene>
    <name evidence="2" type="ORF">BLNAU_12943</name>
</gene>
<reference evidence="2 3" key="1">
    <citation type="journal article" date="2022" name="bioRxiv">
        <title>Genomics of Preaxostyla Flagellates Illuminates Evolutionary Transitions and the Path Towards Mitochondrial Loss.</title>
        <authorList>
            <person name="Novak L.V.F."/>
            <person name="Treitli S.C."/>
            <person name="Pyrih J."/>
            <person name="Halakuc P."/>
            <person name="Pipaliya S.V."/>
            <person name="Vacek V."/>
            <person name="Brzon O."/>
            <person name="Soukal P."/>
            <person name="Eme L."/>
            <person name="Dacks J.B."/>
            <person name="Karnkowska A."/>
            <person name="Elias M."/>
            <person name="Hampl V."/>
        </authorList>
    </citation>
    <scope>NUCLEOTIDE SEQUENCE [LARGE SCALE GENOMIC DNA]</scope>
    <source>
        <strain evidence="2">NAU3</strain>
        <tissue evidence="2">Gut</tissue>
    </source>
</reference>
<keyword evidence="3" id="KW-1185">Reference proteome</keyword>
<evidence type="ECO:0000256" key="1">
    <source>
        <dbReference type="SAM" id="MobiDB-lite"/>
    </source>
</evidence>
<feature type="region of interest" description="Disordered" evidence="1">
    <location>
        <begin position="99"/>
        <end position="158"/>
    </location>
</feature>
<feature type="compositionally biased region" description="Basic residues" evidence="1">
    <location>
        <begin position="101"/>
        <end position="119"/>
    </location>
</feature>
<feature type="region of interest" description="Disordered" evidence="1">
    <location>
        <begin position="215"/>
        <end position="333"/>
    </location>
</feature>
<feature type="compositionally biased region" description="Polar residues" evidence="1">
    <location>
        <begin position="137"/>
        <end position="148"/>
    </location>
</feature>
<protein>
    <submittedName>
        <fullName evidence="2">Uncharacterized protein</fullName>
    </submittedName>
</protein>
<dbReference type="EMBL" id="JARBJD010000108">
    <property type="protein sequence ID" value="KAK2952092.1"/>
    <property type="molecule type" value="Genomic_DNA"/>
</dbReference>
<accession>A0ABQ9XNA0</accession>
<proteinExistence type="predicted"/>
<comment type="caution">
    <text evidence="2">The sequence shown here is derived from an EMBL/GenBank/DDBJ whole genome shotgun (WGS) entry which is preliminary data.</text>
</comment>
<feature type="region of interest" description="Disordered" evidence="1">
    <location>
        <begin position="398"/>
        <end position="418"/>
    </location>
</feature>
<evidence type="ECO:0000313" key="3">
    <source>
        <dbReference type="Proteomes" id="UP001281761"/>
    </source>
</evidence>
<organism evidence="2 3">
    <name type="scientific">Blattamonas nauphoetae</name>
    <dbReference type="NCBI Taxonomy" id="2049346"/>
    <lineage>
        <taxon>Eukaryota</taxon>
        <taxon>Metamonada</taxon>
        <taxon>Preaxostyla</taxon>
        <taxon>Oxymonadida</taxon>
        <taxon>Blattamonas</taxon>
    </lineage>
</organism>
<feature type="compositionally biased region" description="Basic residues" evidence="1">
    <location>
        <begin position="245"/>
        <end position="254"/>
    </location>
</feature>
<feature type="compositionally biased region" description="Basic and acidic residues" evidence="1">
    <location>
        <begin position="120"/>
        <end position="134"/>
    </location>
</feature>
<dbReference type="Proteomes" id="UP001281761">
    <property type="component" value="Unassembled WGS sequence"/>
</dbReference>
<feature type="compositionally biased region" description="Low complexity" evidence="1">
    <location>
        <begin position="271"/>
        <end position="289"/>
    </location>
</feature>
<name>A0ABQ9XNA0_9EUKA</name>
<evidence type="ECO:0000313" key="2">
    <source>
        <dbReference type="EMBL" id="KAK2952092.1"/>
    </source>
</evidence>
<sequence>MPSTGNNGPNIFSPFLSEVFGFSEDEEKEKEEEPMNLVSALLNEMSSFVEKPDPNDDAEQLLQPSIPAQTHRSKHIPTLNTHYSGISLATILGEEVAGEIHKRKRGRPKGSMGKRRKKVEMRQIKMRERTKELEQGLIQQKQEETSQSIKKKRERLQRSREKMLQTLKVSNAKWEKERQLELSKKAVSDDDSLAFLISSNEENLLAFQEPLYTFRTRRQTPHPPQSLQTQKIGKLQRTLNPIGPKMKRRARRATPKLPPPDKAPRKDTEASQPPSQSLSQNESSDSLFKSSDHSPKITSPRPKTKRPQKAPKLAKNPVRFPPLSLPPQHTTPLTPPFVVPTTLTKLAPLPTTLLAHPSTLKPSSTFRMPTMNSHQLSFHSTLPRPLQSVSNKLNSSFHPPFLSGLPFPRLSPSERTRT</sequence>